<gene>
    <name evidence="1" type="ORF">ENP86_01165</name>
</gene>
<dbReference type="SUPFAM" id="SSF50939">
    <property type="entry name" value="Sialidases"/>
    <property type="match status" value="1"/>
</dbReference>
<proteinExistence type="predicted"/>
<accession>A0A7V1EH57</accession>
<dbReference type="EMBL" id="DSKY01000003">
    <property type="protein sequence ID" value="HDY58158.1"/>
    <property type="molecule type" value="Genomic_DNA"/>
</dbReference>
<organism evidence="1">
    <name type="scientific">candidate division WOR-3 bacterium</name>
    <dbReference type="NCBI Taxonomy" id="2052148"/>
    <lineage>
        <taxon>Bacteria</taxon>
        <taxon>Bacteria division WOR-3</taxon>
    </lineage>
</organism>
<sequence length="284" mass="31266">MMGQYESGGWFSSYWDDPVPLSGNVGAHKCIGKQLPNGNILFIGVTASYDILYRTYTYDHSQQIAGGVVSPGTSYYWGFDINGGTAYVFWHDANLNVYYKTTTDGVNWNSTQTYNLVWPEPFTSNVFNWGQMAVTDAGNPILVFDITDGNDTEYPYVGKVYVSTASGQPCTEVGVTTSGAECFYPTIATGGNYVVVLFGEARSGTGLYTFWDIYYNYSADNGATWHTPICLTSGITDHNNCLWQIAKRLNSTGFPLFFFAFGSSIFDPLLDLYANIQTGTPTPS</sequence>
<evidence type="ECO:0008006" key="2">
    <source>
        <dbReference type="Google" id="ProtNLM"/>
    </source>
</evidence>
<evidence type="ECO:0000313" key="1">
    <source>
        <dbReference type="EMBL" id="HDY58158.1"/>
    </source>
</evidence>
<dbReference type="InterPro" id="IPR036278">
    <property type="entry name" value="Sialidase_sf"/>
</dbReference>
<name>A0A7V1EH57_UNCW3</name>
<dbReference type="AlphaFoldDB" id="A0A7V1EH57"/>
<protein>
    <recommendedName>
        <fullName evidence="2">Exo-alpha-sialidase</fullName>
    </recommendedName>
</protein>
<reference evidence="1" key="1">
    <citation type="journal article" date="2020" name="mSystems">
        <title>Genome- and Community-Level Interaction Insights into Carbon Utilization and Element Cycling Functions of Hydrothermarchaeota in Hydrothermal Sediment.</title>
        <authorList>
            <person name="Zhou Z."/>
            <person name="Liu Y."/>
            <person name="Xu W."/>
            <person name="Pan J."/>
            <person name="Luo Z.H."/>
            <person name="Li M."/>
        </authorList>
    </citation>
    <scope>NUCLEOTIDE SEQUENCE [LARGE SCALE GENOMIC DNA]</scope>
    <source>
        <strain evidence="1">SpSt-258</strain>
    </source>
</reference>
<comment type="caution">
    <text evidence="1">The sequence shown here is derived from an EMBL/GenBank/DDBJ whole genome shotgun (WGS) entry which is preliminary data.</text>
</comment>